<protein>
    <submittedName>
        <fullName evidence="1">Uncharacterized protein</fullName>
    </submittedName>
</protein>
<gene>
    <name evidence="1" type="ORF">Ddye_026693</name>
</gene>
<dbReference type="EMBL" id="JANJYI010000008">
    <property type="protein sequence ID" value="KAK2638898.1"/>
    <property type="molecule type" value="Genomic_DNA"/>
</dbReference>
<evidence type="ECO:0000313" key="2">
    <source>
        <dbReference type="Proteomes" id="UP001280121"/>
    </source>
</evidence>
<organism evidence="1 2">
    <name type="scientific">Dipteronia dyeriana</name>
    <dbReference type="NCBI Taxonomy" id="168575"/>
    <lineage>
        <taxon>Eukaryota</taxon>
        <taxon>Viridiplantae</taxon>
        <taxon>Streptophyta</taxon>
        <taxon>Embryophyta</taxon>
        <taxon>Tracheophyta</taxon>
        <taxon>Spermatophyta</taxon>
        <taxon>Magnoliopsida</taxon>
        <taxon>eudicotyledons</taxon>
        <taxon>Gunneridae</taxon>
        <taxon>Pentapetalae</taxon>
        <taxon>rosids</taxon>
        <taxon>malvids</taxon>
        <taxon>Sapindales</taxon>
        <taxon>Sapindaceae</taxon>
        <taxon>Hippocastanoideae</taxon>
        <taxon>Acereae</taxon>
        <taxon>Dipteronia</taxon>
    </lineage>
</organism>
<name>A0AAD9WQQ4_9ROSI</name>
<proteinExistence type="predicted"/>
<reference evidence="1" key="1">
    <citation type="journal article" date="2023" name="Plant J.">
        <title>Genome sequences and population genomics provide insights into the demographic history, inbreeding, and mutation load of two 'living fossil' tree species of Dipteronia.</title>
        <authorList>
            <person name="Feng Y."/>
            <person name="Comes H.P."/>
            <person name="Chen J."/>
            <person name="Zhu S."/>
            <person name="Lu R."/>
            <person name="Zhang X."/>
            <person name="Li P."/>
            <person name="Qiu J."/>
            <person name="Olsen K.M."/>
            <person name="Qiu Y."/>
        </authorList>
    </citation>
    <scope>NUCLEOTIDE SEQUENCE</scope>
    <source>
        <strain evidence="1">KIB01</strain>
    </source>
</reference>
<keyword evidence="2" id="KW-1185">Reference proteome</keyword>
<evidence type="ECO:0000313" key="1">
    <source>
        <dbReference type="EMBL" id="KAK2638898.1"/>
    </source>
</evidence>
<dbReference type="AlphaFoldDB" id="A0AAD9WQQ4"/>
<accession>A0AAD9WQQ4</accession>
<sequence length="120" mass="13244">MVYNADVVSLLPFHRFSFPSPLCRKLSEHNTGEAVGSSTKWHEYSNAMQSLIDLHVIPVFLLRQPVHLTSHENGMKLDGPRTAESLAEFVNSEGGTNVKIATVPSSVVVLTSTCVYAKFR</sequence>
<dbReference type="Proteomes" id="UP001280121">
    <property type="component" value="Unassembled WGS sequence"/>
</dbReference>
<comment type="caution">
    <text evidence="1">The sequence shown here is derived from an EMBL/GenBank/DDBJ whole genome shotgun (WGS) entry which is preliminary data.</text>
</comment>